<dbReference type="Pfam" id="PF00849">
    <property type="entry name" value="PseudoU_synth_2"/>
    <property type="match status" value="1"/>
</dbReference>
<name>A0A9W7LBE5_9STRA</name>
<evidence type="ECO:0000313" key="5">
    <source>
        <dbReference type="Proteomes" id="UP001165065"/>
    </source>
</evidence>
<evidence type="ECO:0000259" key="3">
    <source>
        <dbReference type="Pfam" id="PF00849"/>
    </source>
</evidence>
<protein>
    <recommendedName>
        <fullName evidence="3">Pseudouridine synthase RsuA/RluA-like domain-containing protein</fullName>
    </recommendedName>
</protein>
<dbReference type="PANTHER" id="PTHR21600:SF87">
    <property type="entry name" value="RNA PSEUDOURIDYLATE SYNTHASE DOMAIN-CONTAINING PROTEIN 1"/>
    <property type="match status" value="1"/>
</dbReference>
<sequence>MLHQLDFKTSGLMIYSLNSKKLASYISKMFESREITKSYQATLNNITPQLLQRLRAEIEKGRELDITTVTKAYEQDCKSRCKSAKKRKKSTSSITAPSKITEGGGGHEEEEVNPDAIPEIPVWCTREYIGIFKHGRGGKGGEGKGEGDDCKEVFYISCPVKEDCNGICTYFHSLLTKNVEVEEKVVEKVLKERWLEGCKGGKHGWKLAITRVEIVKVDEEEVRVNMEPITGRRHQLRLHVKALGGWIKGDDVYMEKEEGGEGEGEGGGERMYLNAYKIAVKEYDKVTVREWRGVDMFEEIDGE</sequence>
<dbReference type="InterPro" id="IPR020103">
    <property type="entry name" value="PsdUridine_synth_cat_dom_sf"/>
</dbReference>
<gene>
    <name evidence="4" type="ORF">TrCOL_g6049</name>
</gene>
<accession>A0A9W7LBE5</accession>
<evidence type="ECO:0000256" key="2">
    <source>
        <dbReference type="SAM" id="MobiDB-lite"/>
    </source>
</evidence>
<comment type="similarity">
    <text evidence="1">Belongs to the pseudouridine synthase RluA family.</text>
</comment>
<reference evidence="5" key="1">
    <citation type="journal article" date="2023" name="Commun. Biol.">
        <title>Genome analysis of Parmales, the sister group of diatoms, reveals the evolutionary specialization of diatoms from phago-mixotrophs to photoautotrophs.</title>
        <authorList>
            <person name="Ban H."/>
            <person name="Sato S."/>
            <person name="Yoshikawa S."/>
            <person name="Yamada K."/>
            <person name="Nakamura Y."/>
            <person name="Ichinomiya M."/>
            <person name="Sato N."/>
            <person name="Blanc-Mathieu R."/>
            <person name="Endo H."/>
            <person name="Kuwata A."/>
            <person name="Ogata H."/>
        </authorList>
    </citation>
    <scope>NUCLEOTIDE SEQUENCE [LARGE SCALE GENOMIC DNA]</scope>
</reference>
<dbReference type="SUPFAM" id="SSF55120">
    <property type="entry name" value="Pseudouridine synthase"/>
    <property type="match status" value="1"/>
</dbReference>
<keyword evidence="5" id="KW-1185">Reference proteome</keyword>
<dbReference type="GO" id="GO:0000455">
    <property type="term" value="P:enzyme-directed rRNA pseudouridine synthesis"/>
    <property type="evidence" value="ECO:0007669"/>
    <property type="project" value="TreeGrafter"/>
</dbReference>
<dbReference type="OrthoDB" id="418349at2759"/>
<evidence type="ECO:0000256" key="1">
    <source>
        <dbReference type="ARBA" id="ARBA00010876"/>
    </source>
</evidence>
<dbReference type="Proteomes" id="UP001165065">
    <property type="component" value="Unassembled WGS sequence"/>
</dbReference>
<dbReference type="Gene3D" id="3.30.2350.10">
    <property type="entry name" value="Pseudouridine synthase"/>
    <property type="match status" value="2"/>
</dbReference>
<dbReference type="GO" id="GO:0003723">
    <property type="term" value="F:RNA binding"/>
    <property type="evidence" value="ECO:0007669"/>
    <property type="project" value="InterPro"/>
</dbReference>
<dbReference type="EMBL" id="BRYA01000191">
    <property type="protein sequence ID" value="GMI43318.1"/>
    <property type="molecule type" value="Genomic_DNA"/>
</dbReference>
<dbReference type="InterPro" id="IPR006145">
    <property type="entry name" value="PsdUridine_synth_RsuA/RluA"/>
</dbReference>
<proteinExistence type="inferred from homology"/>
<comment type="caution">
    <text evidence="4">The sequence shown here is derived from an EMBL/GenBank/DDBJ whole genome shotgun (WGS) entry which is preliminary data.</text>
</comment>
<organism evidence="4 5">
    <name type="scientific">Triparma columacea</name>
    <dbReference type="NCBI Taxonomy" id="722753"/>
    <lineage>
        <taxon>Eukaryota</taxon>
        <taxon>Sar</taxon>
        <taxon>Stramenopiles</taxon>
        <taxon>Ochrophyta</taxon>
        <taxon>Bolidophyceae</taxon>
        <taxon>Parmales</taxon>
        <taxon>Triparmaceae</taxon>
        <taxon>Triparma</taxon>
    </lineage>
</organism>
<feature type="region of interest" description="Disordered" evidence="2">
    <location>
        <begin position="88"/>
        <end position="112"/>
    </location>
</feature>
<evidence type="ECO:0000313" key="4">
    <source>
        <dbReference type="EMBL" id="GMI43318.1"/>
    </source>
</evidence>
<dbReference type="InterPro" id="IPR050188">
    <property type="entry name" value="RluA_PseudoU_synthase"/>
</dbReference>
<dbReference type="PANTHER" id="PTHR21600">
    <property type="entry name" value="MITOCHONDRIAL RNA PSEUDOURIDINE SYNTHASE"/>
    <property type="match status" value="1"/>
</dbReference>
<dbReference type="AlphaFoldDB" id="A0A9W7LBE5"/>
<feature type="domain" description="Pseudouridine synthase RsuA/RluA-like" evidence="3">
    <location>
        <begin position="2"/>
        <end position="91"/>
    </location>
</feature>
<dbReference type="GO" id="GO:0009982">
    <property type="term" value="F:pseudouridine synthase activity"/>
    <property type="evidence" value="ECO:0007669"/>
    <property type="project" value="InterPro"/>
</dbReference>